<keyword evidence="3" id="KW-1185">Reference proteome</keyword>
<feature type="compositionally biased region" description="Polar residues" evidence="1">
    <location>
        <begin position="283"/>
        <end position="293"/>
    </location>
</feature>
<name>A0AA39GHE4_SARSR</name>
<organism evidence="2 3">
    <name type="scientific">Sarocladium strictum</name>
    <name type="common">Black bundle disease fungus</name>
    <name type="synonym">Acremonium strictum</name>
    <dbReference type="NCBI Taxonomy" id="5046"/>
    <lineage>
        <taxon>Eukaryota</taxon>
        <taxon>Fungi</taxon>
        <taxon>Dikarya</taxon>
        <taxon>Ascomycota</taxon>
        <taxon>Pezizomycotina</taxon>
        <taxon>Sordariomycetes</taxon>
        <taxon>Hypocreomycetidae</taxon>
        <taxon>Hypocreales</taxon>
        <taxon>Sarocladiaceae</taxon>
        <taxon>Sarocladium</taxon>
    </lineage>
</organism>
<feature type="compositionally biased region" description="Low complexity" evidence="1">
    <location>
        <begin position="12"/>
        <end position="26"/>
    </location>
</feature>
<dbReference type="Proteomes" id="UP001175261">
    <property type="component" value="Unassembled WGS sequence"/>
</dbReference>
<feature type="compositionally biased region" description="Basic and acidic residues" evidence="1">
    <location>
        <begin position="73"/>
        <end position="84"/>
    </location>
</feature>
<feature type="region of interest" description="Disordered" evidence="1">
    <location>
        <begin position="239"/>
        <end position="271"/>
    </location>
</feature>
<feature type="compositionally biased region" description="Low complexity" evidence="1">
    <location>
        <begin position="56"/>
        <end position="66"/>
    </location>
</feature>
<proteinExistence type="predicted"/>
<dbReference type="EMBL" id="JAPDFR010000005">
    <property type="protein sequence ID" value="KAK0386127.1"/>
    <property type="molecule type" value="Genomic_DNA"/>
</dbReference>
<gene>
    <name evidence="2" type="ORF">NLU13_5964</name>
</gene>
<evidence type="ECO:0000313" key="3">
    <source>
        <dbReference type="Proteomes" id="UP001175261"/>
    </source>
</evidence>
<feature type="region of interest" description="Disordered" evidence="1">
    <location>
        <begin position="165"/>
        <end position="190"/>
    </location>
</feature>
<feature type="region of interest" description="Disordered" evidence="1">
    <location>
        <begin position="283"/>
        <end position="319"/>
    </location>
</feature>
<evidence type="ECO:0000256" key="1">
    <source>
        <dbReference type="SAM" id="MobiDB-lite"/>
    </source>
</evidence>
<feature type="compositionally biased region" description="Acidic residues" evidence="1">
    <location>
        <begin position="27"/>
        <end position="36"/>
    </location>
</feature>
<accession>A0AA39GHE4</accession>
<sequence>MTTSKPHTTARPIIQQPQQPSTSPNSSEDDLVDDSPDSSYERLPPLTPASQPLPQASTSTIASSASVNTYNSRDSDTEEPRNHEENEDNNSLFEDGERDRPEKLLPSDAAIPTMLPVYHLPPINDYPIRPTSPEIFSQFFPTLDRLTIRHDDLTPDGNMNLRIETPPQFLLPPDRSTKRPHSMTGASSRNFRAPKRPMAFQLFHLRMYDLARRDFSIRRYCRDSGRELCNSKRAFVIEGEEPPREEEDDDEVKPHKHHILPRPGNSGGSLQRTVSTALHSVASPFQRSSNGSSLLHRPATSPDHKRSSSRSTSSSTSWDAASMKSGKSIFSTDKLFLHPNSPTTSRCTIESEAKPAKKATDTIKLEFSNYARVEVTRSHSVGQGGVILYVFEWWGHAYAWRRVVDENTQTISYHLIRDGKGHPIAHIVPETRGLEETRRDEEVGGWVPPCHIWISDKSVIDATTDVADIIMATGLITLVDDSIHNRWQVQPPRHEPIRSYSGGGIPPRGLLSSIFHRRRSEQYTSRAKPLMTY</sequence>
<feature type="compositionally biased region" description="Acidic residues" evidence="1">
    <location>
        <begin position="239"/>
        <end position="251"/>
    </location>
</feature>
<reference evidence="2" key="1">
    <citation type="submission" date="2022-10" db="EMBL/GenBank/DDBJ databases">
        <title>Determination and structural analysis of whole genome sequence of Sarocladium strictum F4-1.</title>
        <authorList>
            <person name="Hu L."/>
            <person name="Jiang Y."/>
        </authorList>
    </citation>
    <scope>NUCLEOTIDE SEQUENCE</scope>
    <source>
        <strain evidence="2">F4-1</strain>
    </source>
</reference>
<comment type="caution">
    <text evidence="2">The sequence shown here is derived from an EMBL/GenBank/DDBJ whole genome shotgun (WGS) entry which is preliminary data.</text>
</comment>
<evidence type="ECO:0000313" key="2">
    <source>
        <dbReference type="EMBL" id="KAK0386127.1"/>
    </source>
</evidence>
<dbReference type="AlphaFoldDB" id="A0AA39GHE4"/>
<feature type="region of interest" description="Disordered" evidence="1">
    <location>
        <begin position="1"/>
        <end position="103"/>
    </location>
</feature>
<protein>
    <submittedName>
        <fullName evidence="2">Uncharacterized protein</fullName>
    </submittedName>
</protein>